<sequence>MAYYRIPVDTYGEEIVELFNIATASGRDWGSSAHDKAKLALKTALFDAQGGRCAYCRRPIKWEIGHNEIDHILPKSPSGNENKFTLNDRDSRRSTAGYPGFTFTPKNLALACRRCNQRKGTFDARKHRNVDPEPAYSVDDNYYEWVHPHIHDYSDHIEILEGFIFHAKEASPNGECVISVCGLDDVATVERAAADLRIKNAEDYAVALGSMLHQLKDYGWAHIIEAVQERFPDIPPEEIAFTAAIFESGLKRGAATTR</sequence>
<comment type="caution">
    <text evidence="2">The sequence shown here is derived from an EMBL/GenBank/DDBJ whole genome shotgun (WGS) entry which is preliminary data.</text>
</comment>
<dbReference type="Proteomes" id="UP000032564">
    <property type="component" value="Unassembled WGS sequence"/>
</dbReference>
<proteinExistence type="predicted"/>
<feature type="domain" description="HNH nuclease" evidence="1">
    <location>
        <begin position="40"/>
        <end position="117"/>
    </location>
</feature>
<dbReference type="EMBL" id="JWIT01000017">
    <property type="protein sequence ID" value="KJF71435.1"/>
    <property type="molecule type" value="Genomic_DNA"/>
</dbReference>
<organism evidence="2 3">
    <name type="scientific">Agrobacterium arsenijevicii</name>
    <dbReference type="NCBI Taxonomy" id="1585697"/>
    <lineage>
        <taxon>Bacteria</taxon>
        <taxon>Pseudomonadati</taxon>
        <taxon>Pseudomonadota</taxon>
        <taxon>Alphaproteobacteria</taxon>
        <taxon>Hyphomicrobiales</taxon>
        <taxon>Rhizobiaceae</taxon>
        <taxon>Rhizobium/Agrobacterium group</taxon>
        <taxon>Agrobacterium</taxon>
    </lineage>
</organism>
<evidence type="ECO:0000313" key="2">
    <source>
        <dbReference type="EMBL" id="KJF71435.1"/>
    </source>
</evidence>
<gene>
    <name evidence="2" type="ORF">RP75_21165</name>
</gene>
<accession>A0ABR5D305</accession>
<dbReference type="InterPro" id="IPR003615">
    <property type="entry name" value="HNH_nuc"/>
</dbReference>
<dbReference type="Gene3D" id="1.10.30.50">
    <property type="match status" value="1"/>
</dbReference>
<dbReference type="RefSeq" id="WP_082065955.1">
    <property type="nucleotide sequence ID" value="NZ_CP166106.1"/>
</dbReference>
<dbReference type="SMART" id="SM00507">
    <property type="entry name" value="HNHc"/>
    <property type="match status" value="1"/>
</dbReference>
<protein>
    <recommendedName>
        <fullName evidence="1">HNH nuclease domain-containing protein</fullName>
    </recommendedName>
</protein>
<keyword evidence="3" id="KW-1185">Reference proteome</keyword>
<name>A0ABR5D305_9HYPH</name>
<evidence type="ECO:0000259" key="1">
    <source>
        <dbReference type="SMART" id="SM00507"/>
    </source>
</evidence>
<evidence type="ECO:0000313" key="3">
    <source>
        <dbReference type="Proteomes" id="UP000032564"/>
    </source>
</evidence>
<reference evidence="2 3" key="1">
    <citation type="submission" date="2014-12" db="EMBL/GenBank/DDBJ databases">
        <authorList>
            <person name="Kuzmanovic N."/>
            <person name="Pulawska J."/>
            <person name="Obradovic A."/>
        </authorList>
    </citation>
    <scope>NUCLEOTIDE SEQUENCE [LARGE SCALE GENOMIC DNA]</scope>
    <source>
        <strain evidence="2 3">KFB 330</strain>
    </source>
</reference>